<keyword evidence="9" id="KW-1133">Transmembrane helix</keyword>
<evidence type="ECO:0000256" key="8">
    <source>
        <dbReference type="ARBA" id="ARBA00022968"/>
    </source>
</evidence>
<proteinExistence type="predicted"/>
<evidence type="ECO:0000256" key="11">
    <source>
        <dbReference type="ARBA" id="ARBA00023136"/>
    </source>
</evidence>
<keyword evidence="16" id="KW-1185">Reference proteome</keyword>
<accession>A0ABX6MCM2</accession>
<evidence type="ECO:0000256" key="2">
    <source>
        <dbReference type="ARBA" id="ARBA00004648"/>
    </source>
</evidence>
<keyword evidence="13" id="KW-0325">Glycoprotein</keyword>
<evidence type="ECO:0000256" key="6">
    <source>
        <dbReference type="ARBA" id="ARBA00022723"/>
    </source>
</evidence>
<organism evidence="15 16">
    <name type="scientific">Duganella dendranthematis</name>
    <dbReference type="NCBI Taxonomy" id="2728021"/>
    <lineage>
        <taxon>Bacteria</taxon>
        <taxon>Pseudomonadati</taxon>
        <taxon>Pseudomonadota</taxon>
        <taxon>Betaproteobacteria</taxon>
        <taxon>Burkholderiales</taxon>
        <taxon>Oxalobacteraceae</taxon>
        <taxon>Telluria group</taxon>
        <taxon>Duganella</taxon>
    </lineage>
</organism>
<evidence type="ECO:0000313" key="15">
    <source>
        <dbReference type="EMBL" id="QJD92079.1"/>
    </source>
</evidence>
<sequence length="336" mass="38270">MDREQRSGTTGEGRSEPRGGNVRIAYLILAHNNPTHLQRLTQRLQAPGISFHIHIDAKVDLAPFAELESPSVQFCEPRVSCFWGDISLVKATLELMRSAAAARPDADYFVLLSGACYPLQTPEYIAAFLERHRGTEFIEVYPLPNLQFGKTLERITHYWIRKVGPLGRYRWPLQHWMNRNLPVRNYQKALRGGEAVTGSQWWCLSGEAVRYVLDYQAQYPALYRFCKFVDCSDEFFFQAVLWNSRFRSAISHSLTYTHWVPGPGKQSPETIDASYLAQFGQNVILDAEENNSPNEKREVLFARKFSDASGPVLDQIDALAALRSAHRDESELTNQG</sequence>
<reference evidence="15 16" key="1">
    <citation type="submission" date="2020-04" db="EMBL/GenBank/DDBJ databases">
        <title>Genome sequencing of novel species.</title>
        <authorList>
            <person name="Heo J."/>
            <person name="Kim S.-J."/>
            <person name="Kim J.-S."/>
            <person name="Hong S.-B."/>
            <person name="Kwon S.-W."/>
        </authorList>
    </citation>
    <scope>NUCLEOTIDE SEQUENCE [LARGE SCALE GENOMIC DNA]</scope>
    <source>
        <strain evidence="15 16">AF9R3</strain>
    </source>
</reference>
<keyword evidence="11" id="KW-0472">Membrane</keyword>
<dbReference type="EMBL" id="CP051684">
    <property type="protein sequence ID" value="QJD92079.1"/>
    <property type="molecule type" value="Genomic_DNA"/>
</dbReference>
<keyword evidence="5" id="KW-0812">Transmembrane</keyword>
<evidence type="ECO:0000256" key="12">
    <source>
        <dbReference type="ARBA" id="ARBA00023157"/>
    </source>
</evidence>
<evidence type="ECO:0000256" key="14">
    <source>
        <dbReference type="ARBA" id="ARBA00042865"/>
    </source>
</evidence>
<evidence type="ECO:0000256" key="13">
    <source>
        <dbReference type="ARBA" id="ARBA00023180"/>
    </source>
</evidence>
<dbReference type="PANTHER" id="PTHR46025">
    <property type="entry name" value="XYLOSYLTRANSFERASE OXT"/>
    <property type="match status" value="1"/>
</dbReference>
<evidence type="ECO:0000256" key="1">
    <source>
        <dbReference type="ARBA" id="ARBA00004323"/>
    </source>
</evidence>
<evidence type="ECO:0000256" key="3">
    <source>
        <dbReference type="ARBA" id="ARBA00022676"/>
    </source>
</evidence>
<evidence type="ECO:0000256" key="7">
    <source>
        <dbReference type="ARBA" id="ARBA00022824"/>
    </source>
</evidence>
<keyword evidence="10" id="KW-0333">Golgi apparatus</keyword>
<gene>
    <name evidence="15" type="ORF">HH213_19460</name>
</gene>
<evidence type="ECO:0000256" key="9">
    <source>
        <dbReference type="ARBA" id="ARBA00022989"/>
    </source>
</evidence>
<evidence type="ECO:0000256" key="5">
    <source>
        <dbReference type="ARBA" id="ARBA00022692"/>
    </source>
</evidence>
<keyword evidence="6" id="KW-0479">Metal-binding</keyword>
<keyword evidence="7" id="KW-0256">Endoplasmic reticulum</keyword>
<keyword evidence="12" id="KW-1015">Disulfide bond</keyword>
<dbReference type="Pfam" id="PF02485">
    <property type="entry name" value="Branch"/>
    <property type="match status" value="1"/>
</dbReference>
<dbReference type="InterPro" id="IPR043538">
    <property type="entry name" value="XYLT"/>
</dbReference>
<evidence type="ECO:0000256" key="10">
    <source>
        <dbReference type="ARBA" id="ARBA00023034"/>
    </source>
</evidence>
<evidence type="ECO:0000313" key="16">
    <source>
        <dbReference type="Proteomes" id="UP000503117"/>
    </source>
</evidence>
<dbReference type="PANTHER" id="PTHR46025:SF3">
    <property type="entry name" value="XYLOSYLTRANSFERASE OXT"/>
    <property type="match status" value="1"/>
</dbReference>
<comment type="subcellular location">
    <subcellularLocation>
        <location evidence="2">Endoplasmic reticulum membrane</location>
        <topology evidence="2">Single-pass type II membrane protein</topology>
    </subcellularLocation>
    <subcellularLocation>
        <location evidence="1">Golgi apparatus membrane</location>
        <topology evidence="1">Single-pass type II membrane protein</topology>
    </subcellularLocation>
</comment>
<name>A0ABX6MCM2_9BURK</name>
<dbReference type="InterPro" id="IPR003406">
    <property type="entry name" value="Glyco_trans_14"/>
</dbReference>
<protein>
    <recommendedName>
        <fullName evidence="14">Peptide O-xylosyltransferase</fullName>
    </recommendedName>
</protein>
<keyword evidence="3" id="KW-0328">Glycosyltransferase</keyword>
<keyword evidence="4" id="KW-0808">Transferase</keyword>
<keyword evidence="8" id="KW-0735">Signal-anchor</keyword>
<evidence type="ECO:0000256" key="4">
    <source>
        <dbReference type="ARBA" id="ARBA00022679"/>
    </source>
</evidence>
<dbReference type="Proteomes" id="UP000503117">
    <property type="component" value="Chromosome"/>
</dbReference>
<dbReference type="RefSeq" id="WP_169113330.1">
    <property type="nucleotide sequence ID" value="NZ_CP051684.1"/>
</dbReference>